<dbReference type="GO" id="GO:1990429">
    <property type="term" value="C:peroxisomal importomer complex"/>
    <property type="evidence" value="ECO:0007669"/>
    <property type="project" value="TreeGrafter"/>
</dbReference>
<evidence type="ECO:0000256" key="3">
    <source>
        <dbReference type="ARBA" id="ARBA00022927"/>
    </source>
</evidence>
<evidence type="ECO:0000313" key="14">
    <source>
        <dbReference type="Proteomes" id="UP000024404"/>
    </source>
</evidence>
<feature type="domain" description="Peroxisome membrane anchor protein Pex14p N-terminal" evidence="12">
    <location>
        <begin position="29"/>
        <end position="72"/>
    </location>
</feature>
<evidence type="ECO:0000256" key="5">
    <source>
        <dbReference type="ARBA" id="ARBA00023136"/>
    </source>
</evidence>
<comment type="function">
    <text evidence="10">Component of the PEX13-PEX14 docking complex, a translocon channel that specifically mediates the import of peroxisomal cargo proteins bound to PEX5 receptor. The PEX13-PEX14 docking complex forms a large import pore which can be opened to a diameter of about 9 nm. Mechanistically, PEX5 receptor along with cargo proteins associates with the PEX14 subunit of the PEX13-PEX14 docking complex in the cytosol, leading to the insertion of the receptor into the organelle membrane with the concomitant translocation of the cargo into the peroxisome matrix.</text>
</comment>
<dbReference type="Pfam" id="PF04695">
    <property type="entry name" value="Pex14_N"/>
    <property type="match status" value="1"/>
</dbReference>
<evidence type="ECO:0000259" key="12">
    <source>
        <dbReference type="Pfam" id="PF04695"/>
    </source>
</evidence>
<keyword evidence="2 10" id="KW-0813">Transport</keyword>
<keyword evidence="4" id="KW-0811">Translocation</keyword>
<organism evidence="13 14">
    <name type="scientific">Onchocerca volvulus</name>
    <dbReference type="NCBI Taxonomy" id="6282"/>
    <lineage>
        <taxon>Eukaryota</taxon>
        <taxon>Metazoa</taxon>
        <taxon>Ecdysozoa</taxon>
        <taxon>Nematoda</taxon>
        <taxon>Chromadorea</taxon>
        <taxon>Rhabditida</taxon>
        <taxon>Spirurina</taxon>
        <taxon>Spiruromorpha</taxon>
        <taxon>Filarioidea</taxon>
        <taxon>Onchocercidae</taxon>
        <taxon>Onchocerca</taxon>
    </lineage>
</organism>
<dbReference type="GO" id="GO:0016560">
    <property type="term" value="P:protein import into peroxisome matrix, docking"/>
    <property type="evidence" value="ECO:0007669"/>
    <property type="project" value="UniProtKB-UniRule"/>
</dbReference>
<evidence type="ECO:0000256" key="4">
    <source>
        <dbReference type="ARBA" id="ARBA00023010"/>
    </source>
</evidence>
<keyword evidence="6 10" id="KW-0576">Peroxisome</keyword>
<dbReference type="AlphaFoldDB" id="A0A8R1XRA9"/>
<evidence type="ECO:0000256" key="7">
    <source>
        <dbReference type="ARBA" id="ARBA00029502"/>
    </source>
</evidence>
<feature type="region of interest" description="Disordered" evidence="11">
    <location>
        <begin position="1"/>
        <end position="22"/>
    </location>
</feature>
<dbReference type="InterPro" id="IPR006785">
    <property type="entry name" value="Pex14_N"/>
</dbReference>
<evidence type="ECO:0000256" key="9">
    <source>
        <dbReference type="ARBA" id="ARBA00046271"/>
    </source>
</evidence>
<dbReference type="PANTHER" id="PTHR23058:SF0">
    <property type="entry name" value="PEROXISOMAL MEMBRANE PROTEIN PEX14"/>
    <property type="match status" value="1"/>
</dbReference>
<comment type="similarity">
    <text evidence="1 10">Belongs to the peroxin-14 family.</text>
</comment>
<evidence type="ECO:0000256" key="2">
    <source>
        <dbReference type="ARBA" id="ARBA00022448"/>
    </source>
</evidence>
<protein>
    <recommendedName>
        <fullName evidence="7 10">Peroxisomal membrane protein PEX14</fullName>
    </recommendedName>
    <alternativeName>
        <fullName evidence="8 10">Peroxin-14</fullName>
    </alternativeName>
</protein>
<sequence>MTDDQKDKTFGEKDTNVTEEKMEPAEMIRSEMVDMARRFMMIPKIRQTPLMQQKQFLLQKGLRENEINEAMKGLQLQQDMWYINNMAMQHTNAPDSSFDFSTRSSIIDSLLRMTKYTMIITGFSYASWHLLRSYVLPRFFKIPDPVEERVRVIETKMDEMHGMMQDVTSDLLLKLQTVIDRQNSMDRISYQNRTSSSQLNDIQKGIENISAMLVSKEQLPSIRILPRKRSAISSGKLLAQHSQEANA</sequence>
<dbReference type="GO" id="GO:0005778">
    <property type="term" value="C:peroxisomal membrane"/>
    <property type="evidence" value="ECO:0007669"/>
    <property type="project" value="UniProtKB-SubCell"/>
</dbReference>
<dbReference type="Proteomes" id="UP000024404">
    <property type="component" value="Unassembled WGS sequence"/>
</dbReference>
<evidence type="ECO:0000256" key="8">
    <source>
        <dbReference type="ARBA" id="ARBA00029691"/>
    </source>
</evidence>
<dbReference type="Gene3D" id="1.10.10.10">
    <property type="entry name" value="Winged helix-like DNA-binding domain superfamily/Winged helix DNA-binding domain"/>
    <property type="match status" value="1"/>
</dbReference>
<dbReference type="PANTHER" id="PTHR23058">
    <property type="entry name" value="PEROXISOMAL MEMBRANE PROTEIN PEX14"/>
    <property type="match status" value="1"/>
</dbReference>
<dbReference type="InterPro" id="IPR036388">
    <property type="entry name" value="WH-like_DNA-bd_sf"/>
</dbReference>
<evidence type="ECO:0000256" key="1">
    <source>
        <dbReference type="ARBA" id="ARBA00005443"/>
    </source>
</evidence>
<keyword evidence="3 10" id="KW-0653">Protein transport</keyword>
<evidence type="ECO:0000313" key="13">
    <source>
        <dbReference type="EnsemblMetazoa" id="OVOC12066.1"/>
    </source>
</evidence>
<dbReference type="EMBL" id="CMVM020000393">
    <property type="status" value="NOT_ANNOTATED_CDS"/>
    <property type="molecule type" value="Genomic_DNA"/>
</dbReference>
<evidence type="ECO:0000256" key="6">
    <source>
        <dbReference type="ARBA" id="ARBA00023140"/>
    </source>
</evidence>
<accession>A0A8R1XRA9</accession>
<dbReference type="EnsemblMetazoa" id="OVOC12066.1">
    <property type="protein sequence ID" value="OVOC12066.1"/>
    <property type="gene ID" value="WBGene00248875"/>
</dbReference>
<name>A0A8R1XRA9_ONCVO</name>
<dbReference type="InterPro" id="IPR025655">
    <property type="entry name" value="PEX14"/>
</dbReference>
<evidence type="ECO:0000256" key="11">
    <source>
        <dbReference type="SAM" id="MobiDB-lite"/>
    </source>
</evidence>
<keyword evidence="14" id="KW-1185">Reference proteome</keyword>
<comment type="subcellular location">
    <subcellularLocation>
        <location evidence="9 10">Peroxisome membrane</location>
    </subcellularLocation>
</comment>
<keyword evidence="5 10" id="KW-0472">Membrane</keyword>
<reference evidence="14" key="1">
    <citation type="submission" date="2013-10" db="EMBL/GenBank/DDBJ databases">
        <title>Genome sequencing of Onchocerca volvulus.</title>
        <authorList>
            <person name="Cotton J."/>
            <person name="Tsai J."/>
            <person name="Stanley E."/>
            <person name="Tracey A."/>
            <person name="Holroyd N."/>
            <person name="Lustigman S."/>
            <person name="Berriman M."/>
        </authorList>
    </citation>
    <scope>NUCLEOTIDE SEQUENCE</scope>
</reference>
<proteinExistence type="inferred from homology"/>
<dbReference type="OMA" id="AARKFML"/>
<dbReference type="GO" id="GO:0005102">
    <property type="term" value="F:signaling receptor binding"/>
    <property type="evidence" value="ECO:0007669"/>
    <property type="project" value="TreeGrafter"/>
</dbReference>
<reference evidence="13" key="2">
    <citation type="submission" date="2022-06" db="UniProtKB">
        <authorList>
            <consortium name="EnsemblMetazoa"/>
        </authorList>
    </citation>
    <scope>IDENTIFICATION</scope>
</reference>
<evidence type="ECO:0000256" key="10">
    <source>
        <dbReference type="RuleBase" id="RU367032"/>
    </source>
</evidence>